<dbReference type="GO" id="GO:0016853">
    <property type="term" value="F:isomerase activity"/>
    <property type="evidence" value="ECO:0007669"/>
    <property type="project" value="UniProtKB-KW"/>
</dbReference>
<protein>
    <submittedName>
        <fullName evidence="3">N-acylglucosamine 2-epimerase</fullName>
    </submittedName>
</protein>
<dbReference type="EMBL" id="RBCJ01000001">
    <property type="protein sequence ID" value="RKN82941.1"/>
    <property type="molecule type" value="Genomic_DNA"/>
</dbReference>
<evidence type="ECO:0000256" key="1">
    <source>
        <dbReference type="ARBA" id="ARBA00008558"/>
    </source>
</evidence>
<evidence type="ECO:0000256" key="2">
    <source>
        <dbReference type="ARBA" id="ARBA00023235"/>
    </source>
</evidence>
<dbReference type="PROSITE" id="PS51257">
    <property type="entry name" value="PROKAR_LIPOPROTEIN"/>
    <property type="match status" value="1"/>
</dbReference>
<dbReference type="Pfam" id="PF07221">
    <property type="entry name" value="GlcNAc_2-epim"/>
    <property type="match status" value="1"/>
</dbReference>
<dbReference type="InterPro" id="IPR008928">
    <property type="entry name" value="6-hairpin_glycosidase_sf"/>
</dbReference>
<dbReference type="GO" id="GO:0005975">
    <property type="term" value="P:carbohydrate metabolic process"/>
    <property type="evidence" value="ECO:0007669"/>
    <property type="project" value="InterPro"/>
</dbReference>
<organism evidence="3 4">
    <name type="scientific">Ulvibacterium marinum</name>
    <dbReference type="NCBI Taxonomy" id="2419782"/>
    <lineage>
        <taxon>Bacteria</taxon>
        <taxon>Pseudomonadati</taxon>
        <taxon>Bacteroidota</taxon>
        <taxon>Flavobacteriia</taxon>
        <taxon>Flavobacteriales</taxon>
        <taxon>Flavobacteriaceae</taxon>
        <taxon>Ulvibacterium</taxon>
    </lineage>
</organism>
<sequence length="466" mass="54670">MPNLISKSSVYVTLAWFLYVLVFFSCKTERTEPLKDEGLLSEIEASLDTLVRVWYPKTMDTINGGFWSDFNYKWQKEGKQNKMLVSQARHVWTASTLALFYKDKKYEQIAAHGYRFLRDVMWDETNGGFHTLLHIKNDSLAVLSNTKSTYGNSFAIYGLATYYKASKDSAALNLAKKTFLWLEEHAHDPVHKGYFDVLQHNGSWFLDVHTNDAGYDNFIRKDWKDQNSSIHLLESFTALYEVWQNPLLKKRLEEMLGLIRDTITTPKGHLNLYLERDWKPISLRDSTNSYRTQNLWMDHVSFGHDVETAFLMLEASHILGRKKDSVTLRKAKKMVDHALEWGWDTQTGGFYYEGVYWDEKGRHTIENEAKVWWTQAEGLNSLLLFSKLFPDESRYLDLFEKQWDHIVTHMIDHEYGGWFHEGLDTDPEAKYDAKAHNWKVNYHNIRALVNTIHMLRGEFPLIDPKH</sequence>
<dbReference type="InterPro" id="IPR012341">
    <property type="entry name" value="6hp_glycosidase-like_sf"/>
</dbReference>
<accession>A0A3B0CDJ0</accession>
<gene>
    <name evidence="3" type="ORF">D7Z94_03605</name>
</gene>
<reference evidence="3 4" key="1">
    <citation type="submission" date="2018-10" db="EMBL/GenBank/DDBJ databases">
        <title>Ulvibacterium marinum gen. nov., sp. nov., a novel marine bacterium of the family Flavobacteriaceae, isolated from a culture of the green alga Ulva prolifera.</title>
        <authorList>
            <person name="Zhang Z."/>
        </authorList>
    </citation>
    <scope>NUCLEOTIDE SEQUENCE [LARGE SCALE GENOMIC DNA]</scope>
    <source>
        <strain evidence="3 4">CCMM003</strain>
    </source>
</reference>
<dbReference type="RefSeq" id="WP_120710148.1">
    <property type="nucleotide sequence ID" value="NZ_RBCJ01000001.1"/>
</dbReference>
<dbReference type="PANTHER" id="PTHR15108">
    <property type="entry name" value="N-ACYLGLUCOSAMINE-2-EPIMERASE"/>
    <property type="match status" value="1"/>
</dbReference>
<comment type="similarity">
    <text evidence="1">Belongs to the N-acylglucosamine 2-epimerase family.</text>
</comment>
<name>A0A3B0CDJ0_9FLAO</name>
<dbReference type="AlphaFoldDB" id="A0A3B0CDJ0"/>
<dbReference type="SUPFAM" id="SSF48208">
    <property type="entry name" value="Six-hairpin glycosidases"/>
    <property type="match status" value="1"/>
</dbReference>
<evidence type="ECO:0000313" key="3">
    <source>
        <dbReference type="EMBL" id="RKN82941.1"/>
    </source>
</evidence>
<dbReference type="InterPro" id="IPR010819">
    <property type="entry name" value="AGE/CE"/>
</dbReference>
<keyword evidence="4" id="KW-1185">Reference proteome</keyword>
<keyword evidence="2" id="KW-0413">Isomerase</keyword>
<dbReference type="Proteomes" id="UP000276603">
    <property type="component" value="Unassembled WGS sequence"/>
</dbReference>
<dbReference type="OrthoDB" id="618431at2"/>
<comment type="caution">
    <text evidence="3">The sequence shown here is derived from an EMBL/GenBank/DDBJ whole genome shotgun (WGS) entry which is preliminary data.</text>
</comment>
<proteinExistence type="inferred from homology"/>
<evidence type="ECO:0000313" key="4">
    <source>
        <dbReference type="Proteomes" id="UP000276603"/>
    </source>
</evidence>
<dbReference type="Gene3D" id="1.50.10.10">
    <property type="match status" value="1"/>
</dbReference>